<protein>
    <submittedName>
        <fullName evidence="2">Uncharacterized protein</fullName>
    </submittedName>
</protein>
<feature type="non-terminal residue" evidence="2">
    <location>
        <position position="212"/>
    </location>
</feature>
<feature type="region of interest" description="Disordered" evidence="1">
    <location>
        <begin position="143"/>
        <end position="212"/>
    </location>
</feature>
<sequence>MGTNFSSFSRPTPPPYNKLATQTQLVTAIEVIHITEAAIGDIGRGGRRSKNNLHYDERFKAPSANHKSTRPGVKYDDATLYKLIVGSGSKKTVTDLKDTKAEMIRSLSTRVENARKAKQVAAPALPAPPAPVYLGGSKTVEAEAEAPGPAAGTAPGRQPSRLTASALVGSGNEDGNTRIIAASTSRESVASSRAGTNPASSRDHSRSTSGAT</sequence>
<dbReference type="AlphaFoldDB" id="A0AA40AGR2"/>
<evidence type="ECO:0000313" key="3">
    <source>
        <dbReference type="Proteomes" id="UP001172102"/>
    </source>
</evidence>
<feature type="compositionally biased region" description="Polar residues" evidence="1">
    <location>
        <begin position="182"/>
        <end position="200"/>
    </location>
</feature>
<dbReference type="Proteomes" id="UP001172102">
    <property type="component" value="Unassembled WGS sequence"/>
</dbReference>
<feature type="compositionally biased region" description="Low complexity" evidence="1">
    <location>
        <begin position="145"/>
        <end position="156"/>
    </location>
</feature>
<evidence type="ECO:0000256" key="1">
    <source>
        <dbReference type="SAM" id="MobiDB-lite"/>
    </source>
</evidence>
<name>A0AA40AGR2_9PEZI</name>
<evidence type="ECO:0000313" key="2">
    <source>
        <dbReference type="EMBL" id="KAK0715499.1"/>
    </source>
</evidence>
<proteinExistence type="predicted"/>
<gene>
    <name evidence="2" type="ORF">B0H67DRAFT_610299</name>
</gene>
<comment type="caution">
    <text evidence="2">The sequence shown here is derived from an EMBL/GenBank/DDBJ whole genome shotgun (WGS) entry which is preliminary data.</text>
</comment>
<organism evidence="2 3">
    <name type="scientific">Lasiosphaeris hirsuta</name>
    <dbReference type="NCBI Taxonomy" id="260670"/>
    <lineage>
        <taxon>Eukaryota</taxon>
        <taxon>Fungi</taxon>
        <taxon>Dikarya</taxon>
        <taxon>Ascomycota</taxon>
        <taxon>Pezizomycotina</taxon>
        <taxon>Sordariomycetes</taxon>
        <taxon>Sordariomycetidae</taxon>
        <taxon>Sordariales</taxon>
        <taxon>Lasiosphaeriaceae</taxon>
        <taxon>Lasiosphaeris</taxon>
    </lineage>
</organism>
<dbReference type="EMBL" id="JAUKUA010000004">
    <property type="protein sequence ID" value="KAK0715499.1"/>
    <property type="molecule type" value="Genomic_DNA"/>
</dbReference>
<keyword evidence="3" id="KW-1185">Reference proteome</keyword>
<accession>A0AA40AGR2</accession>
<reference evidence="2" key="1">
    <citation type="submission" date="2023-06" db="EMBL/GenBank/DDBJ databases">
        <title>Genome-scale phylogeny and comparative genomics of the fungal order Sordariales.</title>
        <authorList>
            <consortium name="Lawrence Berkeley National Laboratory"/>
            <person name="Hensen N."/>
            <person name="Bonometti L."/>
            <person name="Westerberg I."/>
            <person name="Brannstrom I.O."/>
            <person name="Guillou S."/>
            <person name="Cros-Aarteil S."/>
            <person name="Calhoun S."/>
            <person name="Haridas S."/>
            <person name="Kuo A."/>
            <person name="Mondo S."/>
            <person name="Pangilinan J."/>
            <person name="Riley R."/>
            <person name="Labutti K."/>
            <person name="Andreopoulos B."/>
            <person name="Lipzen A."/>
            <person name="Chen C."/>
            <person name="Yanf M."/>
            <person name="Daum C."/>
            <person name="Ng V."/>
            <person name="Clum A."/>
            <person name="Steindorff A."/>
            <person name="Ohm R."/>
            <person name="Martin F."/>
            <person name="Silar P."/>
            <person name="Natvig D."/>
            <person name="Lalanne C."/>
            <person name="Gautier V."/>
            <person name="Ament-Velasquez S.L."/>
            <person name="Kruys A."/>
            <person name="Hutchinson M.I."/>
            <person name="Powell A.J."/>
            <person name="Barry K."/>
            <person name="Miller A.N."/>
            <person name="Grigoriev I.V."/>
            <person name="Debuchy R."/>
            <person name="Gladieux P."/>
            <person name="Thoren M.H."/>
            <person name="Johannesson H."/>
        </authorList>
    </citation>
    <scope>NUCLEOTIDE SEQUENCE</scope>
    <source>
        <strain evidence="2">SMH4607-1</strain>
    </source>
</reference>